<protein>
    <recommendedName>
        <fullName evidence="2">DUF1204 domain-containing protein</fullName>
    </recommendedName>
</protein>
<proteinExistence type="predicted"/>
<dbReference type="AlphaFoldDB" id="A0A8T2BCR3"/>
<reference evidence="3 4" key="1">
    <citation type="submission" date="2020-12" db="EMBL/GenBank/DDBJ databases">
        <title>Concerted genomic and epigenomic changes stabilize Arabidopsis allopolyploids.</title>
        <authorList>
            <person name="Chen Z."/>
        </authorList>
    </citation>
    <scope>NUCLEOTIDE SEQUENCE [LARGE SCALE GENOMIC DNA]</scope>
    <source>
        <strain evidence="3">As9502</strain>
        <tissue evidence="3">Leaf</tissue>
    </source>
</reference>
<evidence type="ECO:0000256" key="1">
    <source>
        <dbReference type="SAM" id="MobiDB-lite"/>
    </source>
</evidence>
<gene>
    <name evidence="3" type="ORF">ISN44_As08g032940</name>
</gene>
<dbReference type="Proteomes" id="UP000694251">
    <property type="component" value="Chromosome 8"/>
</dbReference>
<accession>A0A8T2BCR3</accession>
<evidence type="ECO:0000313" key="3">
    <source>
        <dbReference type="EMBL" id="KAG7583776.1"/>
    </source>
</evidence>
<feature type="region of interest" description="Disordered" evidence="1">
    <location>
        <begin position="468"/>
        <end position="571"/>
    </location>
</feature>
<dbReference type="InterPro" id="IPR009596">
    <property type="entry name" value="DUF1204"/>
</dbReference>
<feature type="domain" description="DUF1204" evidence="2">
    <location>
        <begin position="819"/>
        <end position="891"/>
    </location>
</feature>
<feature type="compositionally biased region" description="Basic residues" evidence="1">
    <location>
        <begin position="468"/>
        <end position="489"/>
    </location>
</feature>
<keyword evidence="4" id="KW-1185">Reference proteome</keyword>
<feature type="compositionally biased region" description="Basic and acidic residues" evidence="1">
    <location>
        <begin position="557"/>
        <end position="567"/>
    </location>
</feature>
<dbReference type="PANTHER" id="PTHR31099">
    <property type="entry name" value="OS06G0165300 PROTEIN"/>
    <property type="match status" value="1"/>
</dbReference>
<organism evidence="3 4">
    <name type="scientific">Arabidopsis suecica</name>
    <name type="common">Swedish thale-cress</name>
    <name type="synonym">Cardaminopsis suecica</name>
    <dbReference type="NCBI Taxonomy" id="45249"/>
    <lineage>
        <taxon>Eukaryota</taxon>
        <taxon>Viridiplantae</taxon>
        <taxon>Streptophyta</taxon>
        <taxon>Embryophyta</taxon>
        <taxon>Tracheophyta</taxon>
        <taxon>Spermatophyta</taxon>
        <taxon>Magnoliopsida</taxon>
        <taxon>eudicotyledons</taxon>
        <taxon>Gunneridae</taxon>
        <taxon>Pentapetalae</taxon>
        <taxon>rosids</taxon>
        <taxon>malvids</taxon>
        <taxon>Brassicales</taxon>
        <taxon>Brassicaceae</taxon>
        <taxon>Camelineae</taxon>
        <taxon>Arabidopsis</taxon>
    </lineage>
</organism>
<dbReference type="PANTHER" id="PTHR31099:SF45">
    <property type="entry name" value="DUF1204 DOMAIN-CONTAINING PROTEIN-RELATED"/>
    <property type="match status" value="1"/>
</dbReference>
<feature type="domain" description="DUF1204" evidence="2">
    <location>
        <begin position="746"/>
        <end position="816"/>
    </location>
</feature>
<dbReference type="EMBL" id="JAEFBJ010000008">
    <property type="protein sequence ID" value="KAG7583776.1"/>
    <property type="molecule type" value="Genomic_DNA"/>
</dbReference>
<sequence>MVVVVGEGEGRGMRGEISVARSELKTLRRPKCTLCVSAEIVDGCDRTPHPLFIVNSVGHPGTYLDDFTPPVRGRGIRIVWSLSSEARVGETLACESSAGVFDAKRSKRRACQELGYTLSLFSPFSLAFSSSFTSSFLITMSSGMSFDSVSDYLRSRTSDGSTTRSLNADRFLAESLDDETRGDPISPFSSTADSRAAAAELRRRDSSSQRDAVGMSSMRTEFVIPRLEDEEVGEVKPDELGLYDEPELMPYGVAGPAPFVPDYFGPTLTTSITMRDTLLAVGASSLIEARVPDTFERPWTAPEGYICVYEKFFTECGLFFPLPKFLLEYASNRKMAFSQLSVAAIRNGIGLLRLGLRCGVKVTCAHYEETTQFKSFGKKKPGLFYVQSSGTPKLVEEAKSKTNAWSAHYFFVKISRDSVEDPRLPNYTEWKLSPEHYPKFLNPYPEQLHADIVKIRAVGPYVWPVTKKVSRRRPRRSNQPRRAPARRTRPSQLAMGKVDLTVIPDLSKKFDKRPAREPEKPSNSEEQQIEEARRRSLLDRGGRHAHAAGSSRPLSPRSEKEKKREAAAARLAAQATEALQVPPPALVGSQAAAPMTTGPGTLVVPSDLTLVGRKRAASAGEDRSTPGAKRSRVADHRWSYRYVERDVPFASNALACAELFREVGYGPGTFPLIEDLKEREAYIEAARHSCEATSAMNRLVYSYERRLRRLPADHSYSGDYEAALAVEREKSERVAQELVTAKDQIGRLQREVAKVTHHRTGLTEDRDRLIAEVESVKGQYNDLVSYVRAEKKRLRERREEYGHYLRSRGLAKLARLALGNVRLLRALEESGEIVIKSPSVMSQLVTAVAELETCVRAFNITDLMDGDFDVRTLFDVPPVTPPSFQASDPSEQEGDGDRGDDQTVDQPAGVASTLQAGVVQDQGVEVAAVQEGQQEEEVDIVG</sequence>
<comment type="caution">
    <text evidence="3">The sequence shown here is derived from an EMBL/GenBank/DDBJ whole genome shotgun (WGS) entry which is preliminary data.</text>
</comment>
<name>A0A8T2BCR3_ARASU</name>
<feature type="compositionally biased region" description="Basic and acidic residues" evidence="1">
    <location>
        <begin position="506"/>
        <end position="523"/>
    </location>
</feature>
<dbReference type="Pfam" id="PF06721">
    <property type="entry name" value="DUF1204"/>
    <property type="match status" value="2"/>
</dbReference>
<evidence type="ECO:0000313" key="4">
    <source>
        <dbReference type="Proteomes" id="UP000694251"/>
    </source>
</evidence>
<feature type="region of interest" description="Disordered" evidence="1">
    <location>
        <begin position="879"/>
        <end position="912"/>
    </location>
</feature>
<evidence type="ECO:0000259" key="2">
    <source>
        <dbReference type="Pfam" id="PF06721"/>
    </source>
</evidence>
<feature type="compositionally biased region" description="Basic and acidic residues" evidence="1">
    <location>
        <begin position="530"/>
        <end position="542"/>
    </location>
</feature>
<dbReference type="OrthoDB" id="1113511at2759"/>